<keyword evidence="3 7" id="KW-0812">Transmembrane</keyword>
<feature type="region of interest" description="Disordered" evidence="6">
    <location>
        <begin position="204"/>
        <end position="231"/>
    </location>
</feature>
<evidence type="ECO:0000313" key="11">
    <source>
        <dbReference type="Proteomes" id="UP000593765"/>
    </source>
</evidence>
<dbReference type="GO" id="GO:0022857">
    <property type="term" value="F:transmembrane transporter activity"/>
    <property type="evidence" value="ECO:0007669"/>
    <property type="project" value="TreeGrafter"/>
</dbReference>
<gene>
    <name evidence="10" type="ORF">IPV69_18555</name>
</gene>
<feature type="compositionally biased region" description="Basic and acidic residues" evidence="6">
    <location>
        <begin position="207"/>
        <end position="231"/>
    </location>
</feature>
<dbReference type="InterPro" id="IPR025857">
    <property type="entry name" value="MacB_PCD"/>
</dbReference>
<dbReference type="Proteomes" id="UP000593765">
    <property type="component" value="Chromosome"/>
</dbReference>
<dbReference type="PANTHER" id="PTHR30572">
    <property type="entry name" value="MEMBRANE COMPONENT OF TRANSPORTER-RELATED"/>
    <property type="match status" value="1"/>
</dbReference>
<comment type="subcellular location">
    <subcellularLocation>
        <location evidence="1">Cell membrane</location>
        <topology evidence="1">Multi-pass membrane protein</topology>
    </subcellularLocation>
</comment>
<feature type="transmembrane region" description="Helical" evidence="7">
    <location>
        <begin position="407"/>
        <end position="429"/>
    </location>
</feature>
<keyword evidence="4 7" id="KW-1133">Transmembrane helix</keyword>
<evidence type="ECO:0000256" key="7">
    <source>
        <dbReference type="SAM" id="Phobius"/>
    </source>
</evidence>
<proteinExistence type="predicted"/>
<reference evidence="10 11" key="1">
    <citation type="submission" date="2020-10" db="EMBL/GenBank/DDBJ databases">
        <title>Wide distribution of Phycisphaera-like planctomycetes from WD2101 soil group in peatlands and genome analysis of the first cultivated representative.</title>
        <authorList>
            <person name="Dedysh S.N."/>
            <person name="Beletsky A.V."/>
            <person name="Ivanova A."/>
            <person name="Kulichevskaya I.S."/>
            <person name="Suzina N.E."/>
            <person name="Philippov D.A."/>
            <person name="Rakitin A.L."/>
            <person name="Mardanov A.V."/>
            <person name="Ravin N.V."/>
        </authorList>
    </citation>
    <scope>NUCLEOTIDE SEQUENCE [LARGE SCALE GENOMIC DNA]</scope>
    <source>
        <strain evidence="10 11">M1803</strain>
    </source>
</reference>
<keyword evidence="5 7" id="KW-0472">Membrane</keyword>
<evidence type="ECO:0000313" key="10">
    <source>
        <dbReference type="EMBL" id="QOV88240.1"/>
    </source>
</evidence>
<dbReference type="AlphaFoldDB" id="A0A7M2WUM7"/>
<feature type="transmembrane region" description="Helical" evidence="7">
    <location>
        <begin position="363"/>
        <end position="387"/>
    </location>
</feature>
<dbReference type="KEGG" id="hbs:IPV69_18555"/>
<dbReference type="InterPro" id="IPR050250">
    <property type="entry name" value="Macrolide_Exporter_MacB"/>
</dbReference>
<evidence type="ECO:0000259" key="8">
    <source>
        <dbReference type="Pfam" id="PF02687"/>
    </source>
</evidence>
<feature type="domain" description="MacB-like periplasmic core" evidence="9">
    <location>
        <begin position="18"/>
        <end position="273"/>
    </location>
</feature>
<evidence type="ECO:0000256" key="5">
    <source>
        <dbReference type="ARBA" id="ARBA00023136"/>
    </source>
</evidence>
<dbReference type="Pfam" id="PF02687">
    <property type="entry name" value="FtsX"/>
    <property type="match status" value="1"/>
</dbReference>
<dbReference type="GO" id="GO:0005886">
    <property type="term" value="C:plasma membrane"/>
    <property type="evidence" value="ECO:0007669"/>
    <property type="project" value="UniProtKB-SubCell"/>
</dbReference>
<name>A0A7M2WUM7_9BACT</name>
<feature type="transmembrane region" description="Helical" evidence="7">
    <location>
        <begin position="459"/>
        <end position="478"/>
    </location>
</feature>
<accession>A0A7M2WUM7</accession>
<dbReference type="PANTHER" id="PTHR30572:SF15">
    <property type="entry name" value="ABC TRANSPORTER PERMEASE"/>
    <property type="match status" value="1"/>
</dbReference>
<evidence type="ECO:0000259" key="9">
    <source>
        <dbReference type="Pfam" id="PF12704"/>
    </source>
</evidence>
<evidence type="ECO:0000256" key="6">
    <source>
        <dbReference type="SAM" id="MobiDB-lite"/>
    </source>
</evidence>
<evidence type="ECO:0000256" key="2">
    <source>
        <dbReference type="ARBA" id="ARBA00022475"/>
    </source>
</evidence>
<feature type="domain" description="ABC3 transporter permease C-terminal" evidence="8">
    <location>
        <begin position="366"/>
        <end position="484"/>
    </location>
</feature>
<evidence type="ECO:0000256" key="4">
    <source>
        <dbReference type="ARBA" id="ARBA00022989"/>
    </source>
</evidence>
<evidence type="ECO:0000256" key="3">
    <source>
        <dbReference type="ARBA" id="ARBA00022692"/>
    </source>
</evidence>
<protein>
    <submittedName>
        <fullName evidence="10">ABC transporter permease</fullName>
    </submittedName>
</protein>
<dbReference type="InterPro" id="IPR003838">
    <property type="entry name" value="ABC3_permease_C"/>
</dbReference>
<dbReference type="RefSeq" id="WP_206291215.1">
    <property type="nucleotide sequence ID" value="NZ_CP063458.1"/>
</dbReference>
<organism evidence="10 11">
    <name type="scientific">Humisphaera borealis</name>
    <dbReference type="NCBI Taxonomy" id="2807512"/>
    <lineage>
        <taxon>Bacteria</taxon>
        <taxon>Pseudomonadati</taxon>
        <taxon>Planctomycetota</taxon>
        <taxon>Phycisphaerae</taxon>
        <taxon>Tepidisphaerales</taxon>
        <taxon>Tepidisphaeraceae</taxon>
        <taxon>Humisphaera</taxon>
    </lineage>
</organism>
<keyword evidence="11" id="KW-1185">Reference proteome</keyword>
<evidence type="ECO:0000256" key="1">
    <source>
        <dbReference type="ARBA" id="ARBA00004651"/>
    </source>
</evidence>
<dbReference type="Pfam" id="PF12704">
    <property type="entry name" value="MacB_PCD"/>
    <property type="match status" value="1"/>
</dbReference>
<dbReference type="EMBL" id="CP063458">
    <property type="protein sequence ID" value="QOV88240.1"/>
    <property type="molecule type" value="Genomic_DNA"/>
</dbReference>
<sequence length="492" mass="53393">MNLFQLILKQMRQRALSTWLTLLSVLLGTALATGILLLRHGGESLFVQKEYGYDVIVGSGRGSPLQLVLNTAYHLDKSPGNLPYWVYEELSIRPKGPPQAGRFDYFKHVRLAIPFARGDTYKSRPIIATSPKMFGFDEELNPIPVYKVDDNGKPTDEMSDSIFQIRPGERFELAEGRIFHPKKFEAVIGAEVARNLNLKIGSTMHATHGDSQDTGPEKEGEHHGEHDEHAHAEEWTIVGILKPTSTANDRCIYIPLISFYCIPAHDDAQKAQAAAQMGLRNTEAKPTQPANPYTIEKDGTINLATSSGKWQISGVLVKSRGGITPTNLMYHINNGGIPDAVAVNPASTMRDFFATFLKPSSQILLMISILVSVLAGVGILVSIYNSVSARNKEIAILRALGATKTKVLLLICLEAGFIGLVGGILGWMAGHAIGAVASNAMEKSVGQGFNWLRVGSEELLYLGLVVVIAVFAGLVPALKAYRTPVATNLVAG</sequence>
<keyword evidence="2" id="KW-1003">Cell membrane</keyword>